<accession>A0A8S1JDG9</accession>
<keyword evidence="6 8" id="KW-0503">Monooxygenase</keyword>
<comment type="cofactor">
    <cofactor evidence="7">
        <name>heme</name>
        <dbReference type="ChEBI" id="CHEBI:30413"/>
    </cofactor>
</comment>
<evidence type="ECO:0000313" key="11">
    <source>
        <dbReference type="Proteomes" id="UP000708148"/>
    </source>
</evidence>
<dbReference type="PRINTS" id="PR00385">
    <property type="entry name" value="P450"/>
</dbReference>
<dbReference type="GO" id="GO:0016125">
    <property type="term" value="P:sterol metabolic process"/>
    <property type="evidence" value="ECO:0007669"/>
    <property type="project" value="TreeGrafter"/>
</dbReference>
<evidence type="ECO:0000256" key="9">
    <source>
        <dbReference type="SAM" id="MobiDB-lite"/>
    </source>
</evidence>
<evidence type="ECO:0000313" key="10">
    <source>
        <dbReference type="EMBL" id="CAD7704257.1"/>
    </source>
</evidence>
<dbReference type="GO" id="GO:0004497">
    <property type="term" value="F:monooxygenase activity"/>
    <property type="evidence" value="ECO:0007669"/>
    <property type="project" value="UniProtKB-KW"/>
</dbReference>
<dbReference type="Pfam" id="PF00067">
    <property type="entry name" value="p450"/>
    <property type="match status" value="1"/>
</dbReference>
<evidence type="ECO:0000256" key="8">
    <source>
        <dbReference type="RuleBase" id="RU000461"/>
    </source>
</evidence>
<protein>
    <recommendedName>
        <fullName evidence="12">Cytochrome P450</fullName>
    </recommendedName>
</protein>
<dbReference type="Gene3D" id="1.10.630.10">
    <property type="entry name" value="Cytochrome P450"/>
    <property type="match status" value="1"/>
</dbReference>
<evidence type="ECO:0000256" key="4">
    <source>
        <dbReference type="ARBA" id="ARBA00023002"/>
    </source>
</evidence>
<dbReference type="OrthoDB" id="1372046at2759"/>
<proteinExistence type="inferred from homology"/>
<keyword evidence="5 7" id="KW-0408">Iron</keyword>
<dbReference type="InterPro" id="IPR001128">
    <property type="entry name" value="Cyt_P450"/>
</dbReference>
<keyword evidence="2 7" id="KW-0349">Heme</keyword>
<dbReference type="Proteomes" id="UP000708148">
    <property type="component" value="Unassembled WGS sequence"/>
</dbReference>
<comment type="similarity">
    <text evidence="1 8">Belongs to the cytochrome P450 family.</text>
</comment>
<gene>
    <name evidence="10" type="ORF">OSTQU699_LOCUS9612</name>
</gene>
<keyword evidence="3 7" id="KW-0479">Metal-binding</keyword>
<organism evidence="10 11">
    <name type="scientific">Ostreobium quekettii</name>
    <dbReference type="NCBI Taxonomy" id="121088"/>
    <lineage>
        <taxon>Eukaryota</taxon>
        <taxon>Viridiplantae</taxon>
        <taxon>Chlorophyta</taxon>
        <taxon>core chlorophytes</taxon>
        <taxon>Ulvophyceae</taxon>
        <taxon>TCBD clade</taxon>
        <taxon>Bryopsidales</taxon>
        <taxon>Ostreobineae</taxon>
        <taxon>Ostreobiaceae</taxon>
        <taxon>Ostreobium</taxon>
    </lineage>
</organism>
<evidence type="ECO:0000256" key="5">
    <source>
        <dbReference type="ARBA" id="ARBA00023004"/>
    </source>
</evidence>
<dbReference type="GO" id="GO:0016705">
    <property type="term" value="F:oxidoreductase activity, acting on paired donors, with incorporation or reduction of molecular oxygen"/>
    <property type="evidence" value="ECO:0007669"/>
    <property type="project" value="InterPro"/>
</dbReference>
<dbReference type="AlphaFoldDB" id="A0A8S1JDG9"/>
<dbReference type="EMBL" id="CAJHUC010002719">
    <property type="protein sequence ID" value="CAD7704257.1"/>
    <property type="molecule type" value="Genomic_DNA"/>
</dbReference>
<feature type="binding site" description="axial binding residue" evidence="7">
    <location>
        <position position="477"/>
    </location>
    <ligand>
        <name>heme</name>
        <dbReference type="ChEBI" id="CHEBI:30413"/>
    </ligand>
    <ligandPart>
        <name>Fe</name>
        <dbReference type="ChEBI" id="CHEBI:18248"/>
    </ligandPart>
</feature>
<dbReference type="GO" id="GO:0020037">
    <property type="term" value="F:heme binding"/>
    <property type="evidence" value="ECO:0007669"/>
    <property type="project" value="InterPro"/>
</dbReference>
<dbReference type="InterPro" id="IPR036396">
    <property type="entry name" value="Cyt_P450_sf"/>
</dbReference>
<feature type="compositionally biased region" description="Polar residues" evidence="9">
    <location>
        <begin position="1"/>
        <end position="15"/>
    </location>
</feature>
<keyword evidence="11" id="KW-1185">Reference proteome</keyword>
<sequence length="530" mass="58538">MGTKATQLRQTTPPTGRSPPAPVRAVAHGWRDPSSNRFNQSNRCPTAWQARHVGPRGASLAPRVADARSGEPPVAEEALEGDLDGLPLPPLSKGPPLVGDFFTFIANQTQYSVERVKELGPVFRLKIFGFNCVVITGDANLRRVLQDERDLLKAVTTKAQLFLQGSSSLSVLDGPPHTRVRRLTAPSFSMAALGTHISDIQATAMDFFSEWAEQPSVKFTDEARRLTFRVISDDILGMDLSAGEAQLIADFTKYIRGIFSFGINLGPFTKYGRAVRSKERMLKSVDKGLEEAKRAAEAGGGGTRGPKLLEKLWKFRDEETGERLTEDEIRDQVLLLLVAGYATTANTLIFLMLELGRNPQVLERLREEQAAVVAAHGPGMSLEALEAMPYAEACVKEGLRVNVVVHGPPRKVVTDFEIEGYRVPAGWTAFPLIGHVTKHGDSRWPGEHDVFNPDRHLTEEGRKPGSWVPFGLGPHVCLGRNLSILEAKIFLATLARYFEASINDLYPEYRTQPREPKDGLPITFTRRSIE</sequence>
<dbReference type="PRINTS" id="PR00463">
    <property type="entry name" value="EP450I"/>
</dbReference>
<dbReference type="PANTHER" id="PTHR24286">
    <property type="entry name" value="CYTOCHROME P450 26"/>
    <property type="match status" value="1"/>
</dbReference>
<comment type="caution">
    <text evidence="10">The sequence shown here is derived from an EMBL/GenBank/DDBJ whole genome shotgun (WGS) entry which is preliminary data.</text>
</comment>
<dbReference type="GO" id="GO:0005506">
    <property type="term" value="F:iron ion binding"/>
    <property type="evidence" value="ECO:0007669"/>
    <property type="project" value="InterPro"/>
</dbReference>
<evidence type="ECO:0000256" key="1">
    <source>
        <dbReference type="ARBA" id="ARBA00010617"/>
    </source>
</evidence>
<dbReference type="InterPro" id="IPR017972">
    <property type="entry name" value="Cyt_P450_CS"/>
</dbReference>
<evidence type="ECO:0000256" key="7">
    <source>
        <dbReference type="PIRSR" id="PIRSR602401-1"/>
    </source>
</evidence>
<dbReference type="SUPFAM" id="SSF48264">
    <property type="entry name" value="Cytochrome P450"/>
    <property type="match status" value="1"/>
</dbReference>
<reference evidence="10" key="1">
    <citation type="submission" date="2020-12" db="EMBL/GenBank/DDBJ databases">
        <authorList>
            <person name="Iha C."/>
        </authorList>
    </citation>
    <scope>NUCLEOTIDE SEQUENCE</scope>
</reference>
<feature type="region of interest" description="Disordered" evidence="9">
    <location>
        <begin position="1"/>
        <end position="42"/>
    </location>
</feature>
<evidence type="ECO:0000256" key="3">
    <source>
        <dbReference type="ARBA" id="ARBA00022723"/>
    </source>
</evidence>
<dbReference type="PROSITE" id="PS00086">
    <property type="entry name" value="CYTOCHROME_P450"/>
    <property type="match status" value="1"/>
</dbReference>
<dbReference type="PANTHER" id="PTHR24286:SF384">
    <property type="entry name" value="P450, PUTATIVE (EUROFUNG)-RELATED"/>
    <property type="match status" value="1"/>
</dbReference>
<name>A0A8S1JDG9_9CHLO</name>
<evidence type="ECO:0000256" key="6">
    <source>
        <dbReference type="ARBA" id="ARBA00023033"/>
    </source>
</evidence>
<evidence type="ECO:0008006" key="12">
    <source>
        <dbReference type="Google" id="ProtNLM"/>
    </source>
</evidence>
<evidence type="ECO:0000256" key="2">
    <source>
        <dbReference type="ARBA" id="ARBA00022617"/>
    </source>
</evidence>
<keyword evidence="4 8" id="KW-0560">Oxidoreductase</keyword>
<feature type="compositionally biased region" description="Polar residues" evidence="9">
    <location>
        <begin position="33"/>
        <end position="42"/>
    </location>
</feature>
<dbReference type="InterPro" id="IPR002401">
    <property type="entry name" value="Cyt_P450_E_grp-I"/>
</dbReference>